<dbReference type="CDD" id="cd07185">
    <property type="entry name" value="OmpA_C-like"/>
    <property type="match status" value="1"/>
</dbReference>
<keyword evidence="10" id="KW-1185">Reference proteome</keyword>
<dbReference type="InterPro" id="IPR050330">
    <property type="entry name" value="Bact_OuterMem_StrucFunc"/>
</dbReference>
<dbReference type="PANTHER" id="PTHR30329:SF21">
    <property type="entry name" value="LIPOPROTEIN YIAD-RELATED"/>
    <property type="match status" value="1"/>
</dbReference>
<dbReference type="Proteomes" id="UP000239561">
    <property type="component" value="Unassembled WGS sequence"/>
</dbReference>
<feature type="region of interest" description="Disordered" evidence="5">
    <location>
        <begin position="361"/>
        <end position="385"/>
    </location>
</feature>
<evidence type="ECO:0000256" key="2">
    <source>
        <dbReference type="ARBA" id="ARBA00023136"/>
    </source>
</evidence>
<dbReference type="PRINTS" id="PR01021">
    <property type="entry name" value="OMPADOMAIN"/>
</dbReference>
<reference evidence="7 9" key="1">
    <citation type="submission" date="2016-08" db="EMBL/GenBank/DDBJ databases">
        <authorList>
            <person name="Seilhamer J.J."/>
        </authorList>
    </citation>
    <scope>NUCLEOTIDE SEQUENCE [LARGE SCALE GENOMIC DNA]</scope>
    <source>
        <strain evidence="7 9">CFBP2542</strain>
    </source>
</reference>
<dbReference type="OrthoDB" id="9782229at2"/>
<dbReference type="AlphaFoldDB" id="A0A2S7DUM6"/>
<dbReference type="Pfam" id="PF00691">
    <property type="entry name" value="OmpA"/>
    <property type="match status" value="1"/>
</dbReference>
<evidence type="ECO:0000259" key="6">
    <source>
        <dbReference type="PROSITE" id="PS51123"/>
    </source>
</evidence>
<dbReference type="GO" id="GO:0009279">
    <property type="term" value="C:cell outer membrane"/>
    <property type="evidence" value="ECO:0007669"/>
    <property type="project" value="UniProtKB-SubCell"/>
</dbReference>
<organism evidence="7 9">
    <name type="scientific">Xanthomonas cucurbitae</name>
    <dbReference type="NCBI Taxonomy" id="56453"/>
    <lineage>
        <taxon>Bacteria</taxon>
        <taxon>Pseudomonadati</taxon>
        <taxon>Pseudomonadota</taxon>
        <taxon>Gammaproteobacteria</taxon>
        <taxon>Lysobacterales</taxon>
        <taxon>Lysobacteraceae</taxon>
        <taxon>Xanthomonas</taxon>
    </lineage>
</organism>
<dbReference type="EMBL" id="MDED01000007">
    <property type="protein sequence ID" value="PPU77542.1"/>
    <property type="molecule type" value="Genomic_DNA"/>
</dbReference>
<dbReference type="SUPFAM" id="SSF103088">
    <property type="entry name" value="OmpA-like"/>
    <property type="match status" value="1"/>
</dbReference>
<evidence type="ECO:0000313" key="9">
    <source>
        <dbReference type="Proteomes" id="UP000239561"/>
    </source>
</evidence>
<keyword evidence="2 4" id="KW-0472">Membrane</keyword>
<sequence>MRKLSAMLWVPLMLIGCGRSEGPKEAAGAGTAAPAATQAAPPTPEAAAAEHAAVPEFPAIPTIVVPDIVGVTPAQRALEASLQQILDPVEGVSVAPARCGDGGTLINDAGITSIDANGNLLRNGAGGLFNLKADGSGTANFDGGLVNVNADGSGTINATGQGGALIDVQANGGGTYNGPAGLISLDGKGAGTWNSDKSGLIDNRGDGSGTWNGPRGLVTINADGSGSWNGPDGLVQNRGDGTGTVGTPPREVRMPPLPKVPPAGRFPPLQKFAPPGAPCGYLITLNDRILFDFDKSDIRPDAARVLDTLASALGKVTATEMEVRGHTDAKGEDAYNQALSERRANAVLAALRTRGAAQAAGAKGYGESQPVAPNTVNGQDNPGGRQLNRRVEIFLRT</sequence>
<comment type="subcellular location">
    <subcellularLocation>
        <location evidence="1">Cell outer membrane</location>
    </subcellularLocation>
</comment>
<dbReference type="PROSITE" id="PS51123">
    <property type="entry name" value="OMPA_2"/>
    <property type="match status" value="1"/>
</dbReference>
<evidence type="ECO:0000313" key="8">
    <source>
        <dbReference type="EMBL" id="WDM72237.1"/>
    </source>
</evidence>
<dbReference type="Gene3D" id="3.30.1330.60">
    <property type="entry name" value="OmpA-like domain"/>
    <property type="match status" value="1"/>
</dbReference>
<evidence type="ECO:0000256" key="1">
    <source>
        <dbReference type="ARBA" id="ARBA00004442"/>
    </source>
</evidence>
<feature type="compositionally biased region" description="Polar residues" evidence="5">
    <location>
        <begin position="371"/>
        <end position="380"/>
    </location>
</feature>
<dbReference type="Proteomes" id="UP001214201">
    <property type="component" value="Chromosome"/>
</dbReference>
<reference evidence="8 10" key="2">
    <citation type="submission" date="2021-08" db="EMBL/GenBank/DDBJ databases">
        <title>Genome sequences of Xanthomonas cucurbitae isolates from 5 Midwestern US states.</title>
        <authorList>
            <person name="Hind S.R."/>
        </authorList>
    </citation>
    <scope>NUCLEOTIDE SEQUENCE [LARGE SCALE GENOMIC DNA]</scope>
    <source>
        <strain evidence="8 10">OH_261</strain>
    </source>
</reference>
<dbReference type="EMBL" id="CP082214">
    <property type="protein sequence ID" value="WDM72237.1"/>
    <property type="molecule type" value="Genomic_DNA"/>
</dbReference>
<accession>A0A2S7DUM6</accession>
<feature type="compositionally biased region" description="Low complexity" evidence="5">
    <location>
        <begin position="25"/>
        <end position="50"/>
    </location>
</feature>
<proteinExistence type="predicted"/>
<evidence type="ECO:0000313" key="7">
    <source>
        <dbReference type="EMBL" id="PPU77542.1"/>
    </source>
</evidence>
<evidence type="ECO:0000313" key="10">
    <source>
        <dbReference type="Proteomes" id="UP001214201"/>
    </source>
</evidence>
<dbReference type="RefSeq" id="WP_104602716.1">
    <property type="nucleotide sequence ID" value="NZ_CP033326.1"/>
</dbReference>
<evidence type="ECO:0000256" key="3">
    <source>
        <dbReference type="ARBA" id="ARBA00023237"/>
    </source>
</evidence>
<dbReference type="PROSITE" id="PS51257">
    <property type="entry name" value="PROKAR_LIPOPROTEIN"/>
    <property type="match status" value="1"/>
</dbReference>
<dbReference type="InterPro" id="IPR036737">
    <property type="entry name" value="OmpA-like_sf"/>
</dbReference>
<evidence type="ECO:0000256" key="5">
    <source>
        <dbReference type="SAM" id="MobiDB-lite"/>
    </source>
</evidence>
<feature type="domain" description="OmpA-like" evidence="6">
    <location>
        <begin position="278"/>
        <end position="397"/>
    </location>
</feature>
<dbReference type="InterPro" id="IPR006665">
    <property type="entry name" value="OmpA-like"/>
</dbReference>
<gene>
    <name evidence="8" type="ORF">K6978_03315</name>
    <name evidence="7" type="ORF">XcuCFBP2542_06080</name>
</gene>
<dbReference type="PANTHER" id="PTHR30329">
    <property type="entry name" value="STATOR ELEMENT OF FLAGELLAR MOTOR COMPLEX"/>
    <property type="match status" value="1"/>
</dbReference>
<dbReference type="InterPro" id="IPR006664">
    <property type="entry name" value="OMP_bac"/>
</dbReference>
<name>A0A2S7DUM6_9XANT</name>
<evidence type="ECO:0000256" key="4">
    <source>
        <dbReference type="PROSITE-ProRule" id="PRU00473"/>
    </source>
</evidence>
<protein>
    <submittedName>
        <fullName evidence="8">OmpA family protein</fullName>
    </submittedName>
</protein>
<keyword evidence="3" id="KW-0998">Cell outer membrane</keyword>
<feature type="region of interest" description="Disordered" evidence="5">
    <location>
        <begin position="23"/>
        <end position="50"/>
    </location>
</feature>